<feature type="transmembrane region" description="Helical" evidence="7">
    <location>
        <begin position="143"/>
        <end position="170"/>
    </location>
</feature>
<sequence>MIWPIKPVNVIIVEWLFVGLATVFVALRIYMRNYRNKHEFFHFTASDWIIILTLLCFFATAACDTVMVASGFSDERLSLDQTLEDPWSAYLKLDKTRLTHLLKMLYASSMPYYLSLWGVKFYLVALFYQLIPPATMPKQRIALHIITVFVISSCFVWLGLNIFWCIPISSNWEVEQPQDACVAYFAYDPYIVTVSLHAGTEVMIFSLPFSFLHVLRRNNKKQFYAATAIFAIGFVGVLITLGRVAYVFTAGHGPIIGMQQAWAAVEQSVGIIVCCLPAFKTLVLRRKSMGSGSRLVGSGSRSAHDSRRRSAPGVAMEETGTRPLEGRGGVIDPDASIMRVETFEQENRGRRGSLTSMLLPGGLSRKNSLNKIPSSATTGELTPTAERPKAQRKVTGLETITDA</sequence>
<evidence type="ECO:0000313" key="9">
    <source>
        <dbReference type="EMBL" id="KAK6339760.1"/>
    </source>
</evidence>
<dbReference type="InterPro" id="IPR052337">
    <property type="entry name" value="SAT4-like"/>
</dbReference>
<evidence type="ECO:0000256" key="4">
    <source>
        <dbReference type="ARBA" id="ARBA00023136"/>
    </source>
</evidence>
<feature type="transmembrane region" description="Helical" evidence="7">
    <location>
        <begin position="260"/>
        <end position="279"/>
    </location>
</feature>
<evidence type="ECO:0000313" key="10">
    <source>
        <dbReference type="Proteomes" id="UP001313282"/>
    </source>
</evidence>
<proteinExistence type="inferred from homology"/>
<feature type="region of interest" description="Disordered" evidence="6">
    <location>
        <begin position="291"/>
        <end position="331"/>
    </location>
</feature>
<feature type="transmembrane region" description="Helical" evidence="7">
    <location>
        <begin position="223"/>
        <end position="248"/>
    </location>
</feature>
<gene>
    <name evidence="9" type="ORF">TWF718_009154</name>
</gene>
<keyword evidence="3 7" id="KW-1133">Transmembrane helix</keyword>
<feature type="compositionally biased region" description="Polar residues" evidence="6">
    <location>
        <begin position="365"/>
        <end position="381"/>
    </location>
</feature>
<reference evidence="9 10" key="1">
    <citation type="submission" date="2019-10" db="EMBL/GenBank/DDBJ databases">
        <authorList>
            <person name="Palmer J.M."/>
        </authorList>
    </citation>
    <scope>NUCLEOTIDE SEQUENCE [LARGE SCALE GENOMIC DNA]</scope>
    <source>
        <strain evidence="9 10">TWF718</strain>
    </source>
</reference>
<evidence type="ECO:0000259" key="8">
    <source>
        <dbReference type="Pfam" id="PF20684"/>
    </source>
</evidence>
<dbReference type="AlphaFoldDB" id="A0AAN8MMM4"/>
<feature type="transmembrane region" description="Helical" evidence="7">
    <location>
        <begin position="190"/>
        <end position="211"/>
    </location>
</feature>
<dbReference type="PANTHER" id="PTHR33048:SF47">
    <property type="entry name" value="INTEGRAL MEMBRANE PROTEIN-RELATED"/>
    <property type="match status" value="1"/>
</dbReference>
<feature type="domain" description="Rhodopsin" evidence="8">
    <location>
        <begin position="27"/>
        <end position="283"/>
    </location>
</feature>
<dbReference type="PANTHER" id="PTHR33048">
    <property type="entry name" value="PTH11-LIKE INTEGRAL MEMBRANE PROTEIN (AFU_ORTHOLOGUE AFUA_5G11245)"/>
    <property type="match status" value="1"/>
</dbReference>
<dbReference type="EMBL" id="JAVHNR010000006">
    <property type="protein sequence ID" value="KAK6339760.1"/>
    <property type="molecule type" value="Genomic_DNA"/>
</dbReference>
<feature type="transmembrane region" description="Helical" evidence="7">
    <location>
        <begin position="112"/>
        <end position="131"/>
    </location>
</feature>
<feature type="transmembrane region" description="Helical" evidence="7">
    <location>
        <begin position="48"/>
        <end position="72"/>
    </location>
</feature>
<evidence type="ECO:0000256" key="1">
    <source>
        <dbReference type="ARBA" id="ARBA00004141"/>
    </source>
</evidence>
<dbReference type="Proteomes" id="UP001313282">
    <property type="component" value="Unassembled WGS sequence"/>
</dbReference>
<feature type="compositionally biased region" description="Low complexity" evidence="6">
    <location>
        <begin position="291"/>
        <end position="301"/>
    </location>
</feature>
<dbReference type="Pfam" id="PF20684">
    <property type="entry name" value="Fung_rhodopsin"/>
    <property type="match status" value="1"/>
</dbReference>
<dbReference type="InterPro" id="IPR049326">
    <property type="entry name" value="Rhodopsin_dom_fungi"/>
</dbReference>
<feature type="transmembrane region" description="Helical" evidence="7">
    <location>
        <begin position="6"/>
        <end position="27"/>
    </location>
</feature>
<comment type="similarity">
    <text evidence="5">Belongs to the SAT4 family.</text>
</comment>
<comment type="caution">
    <text evidence="9">The sequence shown here is derived from an EMBL/GenBank/DDBJ whole genome shotgun (WGS) entry which is preliminary data.</text>
</comment>
<accession>A0AAN8MMM4</accession>
<evidence type="ECO:0000256" key="5">
    <source>
        <dbReference type="ARBA" id="ARBA00038359"/>
    </source>
</evidence>
<feature type="region of interest" description="Disordered" evidence="6">
    <location>
        <begin position="343"/>
        <end position="403"/>
    </location>
</feature>
<comment type="subcellular location">
    <subcellularLocation>
        <location evidence="1">Membrane</location>
        <topology evidence="1">Multi-pass membrane protein</topology>
    </subcellularLocation>
</comment>
<protein>
    <recommendedName>
        <fullName evidence="8">Rhodopsin domain-containing protein</fullName>
    </recommendedName>
</protein>
<evidence type="ECO:0000256" key="3">
    <source>
        <dbReference type="ARBA" id="ARBA00022989"/>
    </source>
</evidence>
<evidence type="ECO:0000256" key="7">
    <source>
        <dbReference type="SAM" id="Phobius"/>
    </source>
</evidence>
<keyword evidence="4 7" id="KW-0472">Membrane</keyword>
<keyword evidence="10" id="KW-1185">Reference proteome</keyword>
<evidence type="ECO:0000256" key="2">
    <source>
        <dbReference type="ARBA" id="ARBA00022692"/>
    </source>
</evidence>
<name>A0AAN8MMM4_9PEZI</name>
<organism evidence="9 10">
    <name type="scientific">Orbilia javanica</name>
    <dbReference type="NCBI Taxonomy" id="47235"/>
    <lineage>
        <taxon>Eukaryota</taxon>
        <taxon>Fungi</taxon>
        <taxon>Dikarya</taxon>
        <taxon>Ascomycota</taxon>
        <taxon>Pezizomycotina</taxon>
        <taxon>Orbiliomycetes</taxon>
        <taxon>Orbiliales</taxon>
        <taxon>Orbiliaceae</taxon>
        <taxon>Orbilia</taxon>
    </lineage>
</organism>
<dbReference type="GO" id="GO:0016020">
    <property type="term" value="C:membrane"/>
    <property type="evidence" value="ECO:0007669"/>
    <property type="project" value="UniProtKB-SubCell"/>
</dbReference>
<keyword evidence="2 7" id="KW-0812">Transmembrane</keyword>
<evidence type="ECO:0000256" key="6">
    <source>
        <dbReference type="SAM" id="MobiDB-lite"/>
    </source>
</evidence>